<feature type="transmembrane region" description="Helical" evidence="1">
    <location>
        <begin position="144"/>
        <end position="165"/>
    </location>
</feature>
<evidence type="ECO:0000313" key="2">
    <source>
        <dbReference type="EMBL" id="SHK80860.1"/>
    </source>
</evidence>
<feature type="transmembrane region" description="Helical" evidence="1">
    <location>
        <begin position="353"/>
        <end position="373"/>
    </location>
</feature>
<reference evidence="2 3" key="1">
    <citation type="submission" date="2016-11" db="EMBL/GenBank/DDBJ databases">
        <authorList>
            <person name="Jaros S."/>
            <person name="Januszkiewicz K."/>
            <person name="Wedrychowicz H."/>
        </authorList>
    </citation>
    <scope>NUCLEOTIDE SEQUENCE [LARGE SCALE GENOMIC DNA]</scope>
    <source>
        <strain evidence="2 3">HD4</strain>
    </source>
</reference>
<gene>
    <name evidence="2" type="ORF">SAMN05216582_11869</name>
</gene>
<keyword evidence="1" id="KW-0472">Membrane</keyword>
<feature type="transmembrane region" description="Helical" evidence="1">
    <location>
        <begin position="6"/>
        <end position="24"/>
    </location>
</feature>
<evidence type="ECO:0000313" key="3">
    <source>
        <dbReference type="Proteomes" id="UP000184263"/>
    </source>
</evidence>
<accession>A0A1M6VHC8</accession>
<dbReference type="AlphaFoldDB" id="A0A1M6VHC8"/>
<name>A0A1M6VHC8_SELRU</name>
<dbReference type="OrthoDB" id="1661999at2"/>
<feature type="transmembrane region" description="Helical" evidence="1">
    <location>
        <begin position="441"/>
        <end position="459"/>
    </location>
</feature>
<keyword evidence="1" id="KW-0812">Transmembrane</keyword>
<feature type="transmembrane region" description="Helical" evidence="1">
    <location>
        <begin position="177"/>
        <end position="194"/>
    </location>
</feature>
<feature type="transmembrane region" description="Helical" evidence="1">
    <location>
        <begin position="99"/>
        <end position="132"/>
    </location>
</feature>
<evidence type="ECO:0000256" key="1">
    <source>
        <dbReference type="SAM" id="Phobius"/>
    </source>
</evidence>
<organism evidence="2 3">
    <name type="scientific">Selenomonas ruminantium</name>
    <dbReference type="NCBI Taxonomy" id="971"/>
    <lineage>
        <taxon>Bacteria</taxon>
        <taxon>Bacillati</taxon>
        <taxon>Bacillota</taxon>
        <taxon>Negativicutes</taxon>
        <taxon>Selenomonadales</taxon>
        <taxon>Selenomonadaceae</taxon>
        <taxon>Selenomonas</taxon>
    </lineage>
</organism>
<protein>
    <recommendedName>
        <fullName evidence="4">Transporter</fullName>
    </recommendedName>
</protein>
<sequence>MSVTGILLLGGFVLSAALMVARILPALLALPLMAAWIAWCAGLPFLTWANEVMLGGALRLSSAIALVVFGSMFAKVIQKTGISDAIIKKAAEMAGDRPIAIAFLMLAATAFVFTGMSGLGAVLMVGSIVLPIMTSTGISPLDAASILLLGINLGLMANIASYGTFIGIFGSEAALHYYFPCIAIAALLAIVYILRNVPRGNGEGGSLLELAASILKGIAMVPVSLCQGLGKTLSGGQESLVRKRKELSPAALIAPVLPLVFIGCASLVFGLGSPKNGTLDPVAAAILGFLVSALYASLTTRPSQTINLLAGAFVEGIQDVAGVLFLFIGIGMLVTATAHPLAAPVLNPVLTSILPESMTGLLLIFALFAPAALYRGPFNMFGMGAGIAAILVGFGTFPPEALCGMFLAVTYVQAVADPTNSHNTWIGGFTDVDTAVILRRILPYSWGMCILMLLCVAFTH</sequence>
<feature type="transmembrane region" description="Helical" evidence="1">
    <location>
        <begin position="60"/>
        <end position="78"/>
    </location>
</feature>
<feature type="transmembrane region" description="Helical" evidence="1">
    <location>
        <begin position="320"/>
        <end position="341"/>
    </location>
</feature>
<dbReference type="Proteomes" id="UP000184263">
    <property type="component" value="Unassembled WGS sequence"/>
</dbReference>
<feature type="transmembrane region" description="Helical" evidence="1">
    <location>
        <begin position="247"/>
        <end position="269"/>
    </location>
</feature>
<proteinExistence type="predicted"/>
<keyword evidence="1" id="KW-1133">Transmembrane helix</keyword>
<feature type="transmembrane region" description="Helical" evidence="1">
    <location>
        <begin position="281"/>
        <end position="299"/>
    </location>
</feature>
<dbReference type="EMBL" id="FRBC01000018">
    <property type="protein sequence ID" value="SHK80860.1"/>
    <property type="molecule type" value="Genomic_DNA"/>
</dbReference>
<dbReference type="RefSeq" id="WP_073090696.1">
    <property type="nucleotide sequence ID" value="NZ_FRBC01000018.1"/>
</dbReference>
<feature type="transmembrane region" description="Helical" evidence="1">
    <location>
        <begin position="29"/>
        <end position="48"/>
    </location>
</feature>
<evidence type="ECO:0008006" key="4">
    <source>
        <dbReference type="Google" id="ProtNLM"/>
    </source>
</evidence>